<dbReference type="SUPFAM" id="SSF52058">
    <property type="entry name" value="L domain-like"/>
    <property type="match status" value="1"/>
</dbReference>
<dbReference type="InterPro" id="IPR000483">
    <property type="entry name" value="Cys-rich_flank_reg_C"/>
</dbReference>
<dbReference type="SMART" id="SM00255">
    <property type="entry name" value="TIR"/>
    <property type="match status" value="1"/>
</dbReference>
<keyword evidence="7" id="KW-0325">Glycoprotein</keyword>
<keyword evidence="13" id="KW-1185">Reference proteome</keyword>
<feature type="chain" id="PRO_5043665429" description="TIR domain-containing protein" evidence="10">
    <location>
        <begin position="26"/>
        <end position="322"/>
    </location>
</feature>
<dbReference type="Proteomes" id="UP001488805">
    <property type="component" value="Unassembled WGS sequence"/>
</dbReference>
<dbReference type="SMART" id="SM00082">
    <property type="entry name" value="LRRCT"/>
    <property type="match status" value="1"/>
</dbReference>
<dbReference type="GO" id="GO:0051607">
    <property type="term" value="P:defense response to virus"/>
    <property type="evidence" value="ECO:0007669"/>
    <property type="project" value="TreeGrafter"/>
</dbReference>
<feature type="signal peptide" evidence="10">
    <location>
        <begin position="1"/>
        <end position="25"/>
    </location>
</feature>
<dbReference type="InterPro" id="IPR032675">
    <property type="entry name" value="LRR_dom_sf"/>
</dbReference>
<dbReference type="InterPro" id="IPR035897">
    <property type="entry name" value="Toll_tir_struct_dom_sf"/>
</dbReference>
<dbReference type="Pfam" id="PF01582">
    <property type="entry name" value="TIR"/>
    <property type="match status" value="1"/>
</dbReference>
<keyword evidence="4 9" id="KW-1133">Transmembrane helix</keyword>
<evidence type="ECO:0000259" key="11">
    <source>
        <dbReference type="PROSITE" id="PS50104"/>
    </source>
</evidence>
<dbReference type="GO" id="GO:0032755">
    <property type="term" value="P:positive regulation of interleukin-6 production"/>
    <property type="evidence" value="ECO:0007669"/>
    <property type="project" value="TreeGrafter"/>
</dbReference>
<dbReference type="GO" id="GO:0007249">
    <property type="term" value="P:canonical NF-kappaB signal transduction"/>
    <property type="evidence" value="ECO:0007669"/>
    <property type="project" value="TreeGrafter"/>
</dbReference>
<dbReference type="PANTHER" id="PTHR47410:SF1">
    <property type="entry name" value="TOLL-LIKE RECEPTOR 8"/>
    <property type="match status" value="1"/>
</dbReference>
<dbReference type="GO" id="GO:0038187">
    <property type="term" value="F:pattern recognition receptor activity"/>
    <property type="evidence" value="ECO:0007669"/>
    <property type="project" value="TreeGrafter"/>
</dbReference>
<dbReference type="FunFam" id="3.40.50.10140:FF:000003">
    <property type="entry name" value="Toll-like receptor 7"/>
    <property type="match status" value="1"/>
</dbReference>
<keyword evidence="6" id="KW-0675">Receptor</keyword>
<keyword evidence="5 9" id="KW-0472">Membrane</keyword>
<comment type="subcellular location">
    <subcellularLocation>
        <location evidence="8">Endomembrane system</location>
        <topology evidence="8">Single-pass type I membrane protein</topology>
    </subcellularLocation>
</comment>
<evidence type="ECO:0000256" key="1">
    <source>
        <dbReference type="ARBA" id="ARBA00022614"/>
    </source>
</evidence>
<name>A0AAW1FS31_ZOAVI</name>
<dbReference type="Gene3D" id="3.40.50.10140">
    <property type="entry name" value="Toll/interleukin-1 receptor homology (TIR) domain"/>
    <property type="match status" value="1"/>
</dbReference>
<proteinExistence type="predicted"/>
<keyword evidence="1" id="KW-0433">Leucine-rich repeat</keyword>
<evidence type="ECO:0000256" key="7">
    <source>
        <dbReference type="ARBA" id="ARBA00023180"/>
    </source>
</evidence>
<dbReference type="InterPro" id="IPR000157">
    <property type="entry name" value="TIR_dom"/>
</dbReference>
<feature type="transmembrane region" description="Helical" evidence="9">
    <location>
        <begin position="110"/>
        <end position="135"/>
    </location>
</feature>
<keyword evidence="3 10" id="KW-0732">Signal</keyword>
<dbReference type="PANTHER" id="PTHR47410">
    <property type="entry name" value="TOLL-LIKE RECEPTOR 7-RELATED"/>
    <property type="match status" value="1"/>
</dbReference>
<dbReference type="PROSITE" id="PS50104">
    <property type="entry name" value="TIR"/>
    <property type="match status" value="1"/>
</dbReference>
<dbReference type="GO" id="GO:0005886">
    <property type="term" value="C:plasma membrane"/>
    <property type="evidence" value="ECO:0007669"/>
    <property type="project" value="TreeGrafter"/>
</dbReference>
<dbReference type="Gene3D" id="3.80.10.10">
    <property type="entry name" value="Ribonuclease Inhibitor"/>
    <property type="match status" value="1"/>
</dbReference>
<evidence type="ECO:0000313" key="12">
    <source>
        <dbReference type="EMBL" id="KAK9537695.1"/>
    </source>
</evidence>
<evidence type="ECO:0000256" key="2">
    <source>
        <dbReference type="ARBA" id="ARBA00022692"/>
    </source>
</evidence>
<gene>
    <name evidence="12" type="ORF">VZT92_005285</name>
</gene>
<keyword evidence="2 9" id="KW-0812">Transmembrane</keyword>
<organism evidence="12 13">
    <name type="scientific">Zoarces viviparus</name>
    <name type="common">Viviparous eelpout</name>
    <name type="synonym">Blennius viviparus</name>
    <dbReference type="NCBI Taxonomy" id="48416"/>
    <lineage>
        <taxon>Eukaryota</taxon>
        <taxon>Metazoa</taxon>
        <taxon>Chordata</taxon>
        <taxon>Craniata</taxon>
        <taxon>Vertebrata</taxon>
        <taxon>Euteleostomi</taxon>
        <taxon>Actinopterygii</taxon>
        <taxon>Neopterygii</taxon>
        <taxon>Teleostei</taxon>
        <taxon>Neoteleostei</taxon>
        <taxon>Acanthomorphata</taxon>
        <taxon>Eupercaria</taxon>
        <taxon>Perciformes</taxon>
        <taxon>Cottioidei</taxon>
        <taxon>Zoarcales</taxon>
        <taxon>Zoarcidae</taxon>
        <taxon>Zoarcinae</taxon>
        <taxon>Zoarces</taxon>
    </lineage>
</organism>
<feature type="domain" description="TIR" evidence="11">
    <location>
        <begin position="159"/>
        <end position="303"/>
    </location>
</feature>
<evidence type="ECO:0000256" key="5">
    <source>
        <dbReference type="ARBA" id="ARBA00023136"/>
    </source>
</evidence>
<protein>
    <recommendedName>
        <fullName evidence="11">TIR domain-containing protein</fullName>
    </recommendedName>
</protein>
<dbReference type="SUPFAM" id="SSF52200">
    <property type="entry name" value="Toll/Interleukin receptor TIR domain"/>
    <property type="match status" value="1"/>
</dbReference>
<evidence type="ECO:0000256" key="6">
    <source>
        <dbReference type="ARBA" id="ARBA00023170"/>
    </source>
</evidence>
<evidence type="ECO:0000256" key="9">
    <source>
        <dbReference type="SAM" id="Phobius"/>
    </source>
</evidence>
<evidence type="ECO:0000256" key="3">
    <source>
        <dbReference type="ARBA" id="ARBA00022729"/>
    </source>
</evidence>
<dbReference type="GO" id="GO:0002224">
    <property type="term" value="P:toll-like receptor signaling pathway"/>
    <property type="evidence" value="ECO:0007669"/>
    <property type="project" value="TreeGrafter"/>
</dbReference>
<evidence type="ECO:0000313" key="13">
    <source>
        <dbReference type="Proteomes" id="UP001488805"/>
    </source>
</evidence>
<reference evidence="12 13" key="1">
    <citation type="journal article" date="2024" name="Genome Biol. Evol.">
        <title>Chromosome-level genome assembly of the viviparous eelpout Zoarces viviparus.</title>
        <authorList>
            <person name="Fuhrmann N."/>
            <person name="Brasseur M.V."/>
            <person name="Bakowski C.E."/>
            <person name="Podsiadlowski L."/>
            <person name="Prost S."/>
            <person name="Krehenwinkel H."/>
            <person name="Mayer C."/>
        </authorList>
    </citation>
    <scope>NUCLEOTIDE SEQUENCE [LARGE SCALE GENOMIC DNA]</scope>
    <source>
        <strain evidence="12">NO-MEL_2022_Ind0_liver</strain>
    </source>
</reference>
<accession>A0AAW1FS31</accession>
<evidence type="ECO:0000256" key="4">
    <source>
        <dbReference type="ARBA" id="ARBA00022989"/>
    </source>
</evidence>
<comment type="caution">
    <text evidence="12">The sequence shown here is derived from an EMBL/GenBank/DDBJ whole genome shotgun (WGS) entry which is preliminary data.</text>
</comment>
<sequence length="322" mass="37487">MTVTRRMHLLLFCLCCHYEIQPAACKPVWMTSQFPCDVTAPESQIQTLYMQRNPFQCTCDSLDFIVWIENSGVKIPGLTTEVTCETPANLNGKALIDFRINQCVNDSQAFLIYILTNSFIIVFMFVATVAHLFYWDASYVFHYMKAKLKGYRPLNSPDCVYDVFVTYDTRDPHVSEWVMTNLRVKLEEEGDKHLPLCLEERDWAPGAPLVENLAQSIRYSRKTLFVLTEAYVKTGVFKLAMCLAHQRLLDENVDVIVLLMLEPVLQHSHFLRLRRRMCGKSVLEWPRTAAAEPWFWQILRNVVRVDNQAICNKTYKKYFTVK</sequence>
<dbReference type="EMBL" id="JBCEZU010000034">
    <property type="protein sequence ID" value="KAK9537695.1"/>
    <property type="molecule type" value="Genomic_DNA"/>
</dbReference>
<evidence type="ECO:0000256" key="10">
    <source>
        <dbReference type="SAM" id="SignalP"/>
    </source>
</evidence>
<dbReference type="GO" id="GO:0012505">
    <property type="term" value="C:endomembrane system"/>
    <property type="evidence" value="ECO:0007669"/>
    <property type="project" value="UniProtKB-SubCell"/>
</dbReference>
<evidence type="ECO:0000256" key="8">
    <source>
        <dbReference type="ARBA" id="ARBA00046288"/>
    </source>
</evidence>
<dbReference type="AlphaFoldDB" id="A0AAW1FS31"/>